<feature type="compositionally biased region" description="Basic and acidic residues" evidence="2">
    <location>
        <begin position="1"/>
        <end position="16"/>
    </location>
</feature>
<sequence length="244" mass="27878">MGHAPEDYGDGADEHGVPPGTYQALERHLPRRLRAAPRDRKLAVMRRILQGLYPLRDVDMVRNTHAASASKFLFVLQPLYREIYNMNPSTFFVPSFLQAIRSNNEAGFRSIMAEPAPGLFVFSMLQPAFCQMLKAEVDHFQHHLRYARNQRMMVTTTIGENKYGVDLSDFGLETKLDNLLKDFLSPIATGFHIDDSEVTLNVCINEEYIGGDMYFCGVRCMNHINSSEPRNQVFGVFHITYIHM</sequence>
<dbReference type="PANTHER" id="PTHR24014:SF4">
    <property type="entry name" value="2-OXOGLUTARATE AND IRON-DEPENDENT OXYGENASE DOMAIN-CONTAINING PROTEIN 2"/>
    <property type="match status" value="1"/>
</dbReference>
<organism evidence="3 4">
    <name type="scientific">Digitaria exilis</name>
    <dbReference type="NCBI Taxonomy" id="1010633"/>
    <lineage>
        <taxon>Eukaryota</taxon>
        <taxon>Viridiplantae</taxon>
        <taxon>Streptophyta</taxon>
        <taxon>Embryophyta</taxon>
        <taxon>Tracheophyta</taxon>
        <taxon>Spermatophyta</taxon>
        <taxon>Magnoliopsida</taxon>
        <taxon>Liliopsida</taxon>
        <taxon>Poales</taxon>
        <taxon>Poaceae</taxon>
        <taxon>PACMAD clade</taxon>
        <taxon>Panicoideae</taxon>
        <taxon>Panicodae</taxon>
        <taxon>Paniceae</taxon>
        <taxon>Anthephorinae</taxon>
        <taxon>Digitaria</taxon>
    </lineage>
</organism>
<feature type="region of interest" description="Disordered" evidence="2">
    <location>
        <begin position="1"/>
        <end position="21"/>
    </location>
</feature>
<dbReference type="GO" id="GO:0031418">
    <property type="term" value="F:L-ascorbic acid binding"/>
    <property type="evidence" value="ECO:0007669"/>
    <property type="project" value="UniProtKB-KW"/>
</dbReference>
<proteinExistence type="predicted"/>
<keyword evidence="1" id="KW-0847">Vitamin C</keyword>
<name>A0A835AFG7_9POAL</name>
<accession>A0A835AFG7</accession>
<dbReference type="PANTHER" id="PTHR24014">
    <property type="entry name" value="2-OXOGLUTARATE AND IRON-DEPENDENT OXYGENASE DOMAIN-CONTAINING PROTEIN 2"/>
    <property type="match status" value="1"/>
</dbReference>
<dbReference type="Pfam" id="PF25238">
    <property type="entry name" value="OGFOD2-like"/>
    <property type="match status" value="1"/>
</dbReference>
<evidence type="ECO:0000313" key="3">
    <source>
        <dbReference type="EMBL" id="KAF8663169.1"/>
    </source>
</evidence>
<reference evidence="3" key="1">
    <citation type="submission" date="2020-07" db="EMBL/GenBank/DDBJ databases">
        <title>Genome sequence and genetic diversity analysis of an under-domesticated orphan crop, white fonio (Digitaria exilis).</title>
        <authorList>
            <person name="Bennetzen J.L."/>
            <person name="Chen S."/>
            <person name="Ma X."/>
            <person name="Wang X."/>
            <person name="Yssel A.E.J."/>
            <person name="Chaluvadi S.R."/>
            <person name="Johnson M."/>
            <person name="Gangashetty P."/>
            <person name="Hamidou F."/>
            <person name="Sanogo M.D."/>
            <person name="Zwaenepoel A."/>
            <person name="Wallace J."/>
            <person name="Van De Peer Y."/>
            <person name="Van Deynze A."/>
        </authorList>
    </citation>
    <scope>NUCLEOTIDE SEQUENCE</scope>
    <source>
        <tissue evidence="3">Leaves</tissue>
    </source>
</reference>
<evidence type="ECO:0000256" key="1">
    <source>
        <dbReference type="ARBA" id="ARBA00022896"/>
    </source>
</evidence>
<comment type="caution">
    <text evidence="3">The sequence shown here is derived from an EMBL/GenBank/DDBJ whole genome shotgun (WGS) entry which is preliminary data.</text>
</comment>
<dbReference type="EMBL" id="JACEFO010002379">
    <property type="protein sequence ID" value="KAF8663169.1"/>
    <property type="molecule type" value="Genomic_DNA"/>
</dbReference>
<evidence type="ECO:0000313" key="4">
    <source>
        <dbReference type="Proteomes" id="UP000636709"/>
    </source>
</evidence>
<protein>
    <submittedName>
        <fullName evidence="3">Uncharacterized protein</fullName>
    </submittedName>
</protein>
<dbReference type="OrthoDB" id="655948at2759"/>
<dbReference type="Proteomes" id="UP000636709">
    <property type="component" value="Unassembled WGS sequence"/>
</dbReference>
<gene>
    <name evidence="3" type="ORF">HU200_055770</name>
</gene>
<dbReference type="AlphaFoldDB" id="A0A835AFG7"/>
<evidence type="ECO:0000256" key="2">
    <source>
        <dbReference type="SAM" id="MobiDB-lite"/>
    </source>
</evidence>
<keyword evidence="4" id="KW-1185">Reference proteome</keyword>